<comment type="caution">
    <text evidence="3">The sequence shown here is derived from an EMBL/GenBank/DDBJ whole genome shotgun (WGS) entry which is preliminary data.</text>
</comment>
<evidence type="ECO:0000256" key="1">
    <source>
        <dbReference type="SAM" id="MobiDB-lite"/>
    </source>
</evidence>
<dbReference type="Proteomes" id="UP001276854">
    <property type="component" value="Unassembled WGS sequence"/>
</dbReference>
<evidence type="ECO:0000313" key="4">
    <source>
        <dbReference type="Proteomes" id="UP001276854"/>
    </source>
</evidence>
<dbReference type="InterPro" id="IPR006059">
    <property type="entry name" value="SBP"/>
</dbReference>
<feature type="region of interest" description="Disordered" evidence="1">
    <location>
        <begin position="26"/>
        <end position="55"/>
    </location>
</feature>
<evidence type="ECO:0000256" key="2">
    <source>
        <dbReference type="SAM" id="SignalP"/>
    </source>
</evidence>
<evidence type="ECO:0000313" key="3">
    <source>
        <dbReference type="EMBL" id="MDW2799845.1"/>
    </source>
</evidence>
<dbReference type="SUPFAM" id="SSF53850">
    <property type="entry name" value="Periplasmic binding protein-like II"/>
    <property type="match status" value="1"/>
</dbReference>
<dbReference type="Gene3D" id="3.40.190.10">
    <property type="entry name" value="Periplasmic binding protein-like II"/>
    <property type="match status" value="2"/>
</dbReference>
<sequence>MKKRRILATSLAAILAATSLAACGSKTEPTETSSADTATTQAASTAAPSDTSAASGDKVSLSLCWWGNQTRNDVTKKAVDLYMSKNPNVDIKVEFTDWSGYWDKLSAMAAGGNLPDIIQMDYSYLNQYQKSGQLADLSEFMSSGLIDTSKIPESIIKSGNVDGKTYAISLGSNAPMMVYDKAIVEKAGVTIPDQLTMDELYDLSKTIDEKTGVKTLYDGGINMMQIMARANGSHLFDELSAGTEDSLKIYFNTIEKFAKSDSSISADLLAEKNPDVVETKPIIDGTTWNDLSLSNQFISISKAAGRDLAITMFPTITDAKEQPLYLKPSMFFSVAETSKNKEEAAKFLDWFTNSTECNEILLAERGIPINTEVADAIKTKADPTAQAVFDYVAKVTEIATPIDAPDPSGKGEVEALGKTVSEAVRYGDATGDDAVGQFVPEAKNILEQAAK</sequence>
<dbReference type="RefSeq" id="WP_318066030.1">
    <property type="nucleotide sequence ID" value="NZ_JAWONS010000285.1"/>
</dbReference>
<organism evidence="3 4">
    <name type="scientific">Clostridium boliviensis</name>
    <dbReference type="NCBI Taxonomy" id="318465"/>
    <lineage>
        <taxon>Bacteria</taxon>
        <taxon>Bacillati</taxon>
        <taxon>Bacillota</taxon>
        <taxon>Clostridia</taxon>
        <taxon>Eubacteriales</taxon>
        <taxon>Clostridiaceae</taxon>
        <taxon>Clostridium</taxon>
    </lineage>
</organism>
<name>A0ABU4GS71_9CLOT</name>
<dbReference type="Pfam" id="PF13416">
    <property type="entry name" value="SBP_bac_8"/>
    <property type="match status" value="1"/>
</dbReference>
<proteinExistence type="predicted"/>
<keyword evidence="2" id="KW-0732">Signal</keyword>
<dbReference type="PANTHER" id="PTHR43649:SF11">
    <property type="entry name" value="ABC TRANSPORTER SUBSTRATE-BINDING PROTEIN YESO-RELATED"/>
    <property type="match status" value="1"/>
</dbReference>
<gene>
    <name evidence="3" type="ORF">RZO55_19940</name>
</gene>
<dbReference type="PROSITE" id="PS51257">
    <property type="entry name" value="PROKAR_LIPOPROTEIN"/>
    <property type="match status" value="1"/>
</dbReference>
<dbReference type="EMBL" id="JAWONS010000285">
    <property type="protein sequence ID" value="MDW2799845.1"/>
    <property type="molecule type" value="Genomic_DNA"/>
</dbReference>
<dbReference type="PANTHER" id="PTHR43649">
    <property type="entry name" value="ARABINOSE-BINDING PROTEIN-RELATED"/>
    <property type="match status" value="1"/>
</dbReference>
<dbReference type="InterPro" id="IPR050490">
    <property type="entry name" value="Bact_solute-bd_prot1"/>
</dbReference>
<accession>A0ABU4GS71</accession>
<feature type="compositionally biased region" description="Low complexity" evidence="1">
    <location>
        <begin position="30"/>
        <end position="55"/>
    </location>
</feature>
<feature type="chain" id="PRO_5045961431" evidence="2">
    <location>
        <begin position="22"/>
        <end position="451"/>
    </location>
</feature>
<feature type="signal peptide" evidence="2">
    <location>
        <begin position="1"/>
        <end position="21"/>
    </location>
</feature>
<protein>
    <submittedName>
        <fullName evidence="3">ABC transporter substrate-binding protein</fullName>
    </submittedName>
</protein>
<reference evidence="3 4" key="1">
    <citation type="submission" date="2023-10" db="EMBL/GenBank/DDBJ databases">
        <title>A novel Glycoside Hydrolase 43-Like Enzyme from Clostrdium boliviensis is an Endo-xylanase, and a Candidate for Xylooligosaccharides Production from Different Xylan Substrates.</title>
        <authorList>
            <person name="Alvarez M.T."/>
            <person name="Rocabado-Villegas L.R."/>
            <person name="Salas-Veizaga D.M."/>
            <person name="Linares-Pasten J.A."/>
            <person name="Gudmundsdottir E.E."/>
            <person name="Hreggvidsson G.O."/>
            <person name="Adlercreutz P."/>
            <person name="Nordberg Karlsson E."/>
        </authorList>
    </citation>
    <scope>NUCLEOTIDE SEQUENCE [LARGE SCALE GENOMIC DNA]</scope>
    <source>
        <strain evidence="3 4">E-1</strain>
    </source>
</reference>
<keyword evidence="4" id="KW-1185">Reference proteome</keyword>